<protein>
    <submittedName>
        <fullName evidence="1">Uncharacterized protein</fullName>
    </submittedName>
</protein>
<organism evidence="1">
    <name type="scientific">Oryza nivara</name>
    <name type="common">Indian wild rice</name>
    <name type="synonym">Oryza sativa f. spontanea</name>
    <dbReference type="NCBI Taxonomy" id="4536"/>
    <lineage>
        <taxon>Eukaryota</taxon>
        <taxon>Viridiplantae</taxon>
        <taxon>Streptophyta</taxon>
        <taxon>Embryophyta</taxon>
        <taxon>Tracheophyta</taxon>
        <taxon>Spermatophyta</taxon>
        <taxon>Magnoliopsida</taxon>
        <taxon>Liliopsida</taxon>
        <taxon>Poales</taxon>
        <taxon>Poaceae</taxon>
        <taxon>BOP clade</taxon>
        <taxon>Oryzoideae</taxon>
        <taxon>Oryzeae</taxon>
        <taxon>Oryzinae</taxon>
        <taxon>Oryza</taxon>
    </lineage>
</organism>
<sequence length="111" mass="11912">MNTPGPFITSASDRYRGFFRVAFFPIAAAAATTTTTAIAHLSVAGYVAGDHPTLQPALISIVSRASRAEERRFLSSSAAASTTLWEYFVMATQSSKVFPSNLHQSQSPNDL</sequence>
<proteinExistence type="predicted"/>
<dbReference type="AlphaFoldDB" id="A0A0E0FG18"/>
<dbReference type="HOGENOM" id="CLU_172827_0_0_1"/>
<dbReference type="EnsemblPlants" id="ONIVA01G02960.2">
    <property type="protein sequence ID" value="ONIVA01G02960.2"/>
    <property type="gene ID" value="ONIVA01G02960"/>
</dbReference>
<name>A0A0E0FG18_ORYNI</name>
<keyword evidence="2" id="KW-1185">Reference proteome</keyword>
<dbReference type="Gramene" id="ONIVA01G02960.2">
    <property type="protein sequence ID" value="ONIVA01G02960.2"/>
    <property type="gene ID" value="ONIVA01G02960"/>
</dbReference>
<accession>A0A0E0FG18</accession>
<reference evidence="1" key="1">
    <citation type="submission" date="2015-04" db="UniProtKB">
        <authorList>
            <consortium name="EnsemblPlants"/>
        </authorList>
    </citation>
    <scope>IDENTIFICATION</scope>
    <source>
        <strain evidence="1">SL10</strain>
    </source>
</reference>
<dbReference type="Proteomes" id="UP000006591">
    <property type="component" value="Chromosome 1"/>
</dbReference>
<evidence type="ECO:0000313" key="2">
    <source>
        <dbReference type="Proteomes" id="UP000006591"/>
    </source>
</evidence>
<evidence type="ECO:0000313" key="1">
    <source>
        <dbReference type="EnsemblPlants" id="ONIVA01G02960.2"/>
    </source>
</evidence>
<reference evidence="1" key="2">
    <citation type="submission" date="2018-04" db="EMBL/GenBank/DDBJ databases">
        <title>OnivRS2 (Oryza nivara Reference Sequence Version 2).</title>
        <authorList>
            <person name="Zhang J."/>
            <person name="Kudrna D."/>
            <person name="Lee S."/>
            <person name="Talag J."/>
            <person name="Rajasekar S."/>
            <person name="Welchert J."/>
            <person name="Hsing Y.-I."/>
            <person name="Wing R.A."/>
        </authorList>
    </citation>
    <scope>NUCLEOTIDE SEQUENCE [LARGE SCALE GENOMIC DNA]</scope>
</reference>